<protein>
    <submittedName>
        <fullName evidence="1">Uncharacterized protein</fullName>
    </submittedName>
</protein>
<accession>A0A699YYP6</accession>
<reference evidence="1 2" key="1">
    <citation type="submission" date="2020-02" db="EMBL/GenBank/DDBJ databases">
        <title>Draft genome sequence of Haematococcus lacustris strain NIES-144.</title>
        <authorList>
            <person name="Morimoto D."/>
            <person name="Nakagawa S."/>
            <person name="Yoshida T."/>
            <person name="Sawayama S."/>
        </authorList>
    </citation>
    <scope>NUCLEOTIDE SEQUENCE [LARGE SCALE GENOMIC DNA]</scope>
    <source>
        <strain evidence="1 2">NIES-144</strain>
    </source>
</reference>
<gene>
    <name evidence="1" type="ORF">HaLaN_07769</name>
</gene>
<dbReference type="EMBL" id="BLLF01000471">
    <property type="protein sequence ID" value="GFH12136.1"/>
    <property type="molecule type" value="Genomic_DNA"/>
</dbReference>
<dbReference type="AlphaFoldDB" id="A0A699YYP6"/>
<sequence length="40" mass="4262">MPPSTTTLADLMTLTEHPQKGHAATQLLQVVQGLGNKYGL</sequence>
<feature type="non-terminal residue" evidence="1">
    <location>
        <position position="40"/>
    </location>
</feature>
<feature type="non-terminal residue" evidence="1">
    <location>
        <position position="1"/>
    </location>
</feature>
<keyword evidence="2" id="KW-1185">Reference proteome</keyword>
<organism evidence="1 2">
    <name type="scientific">Haematococcus lacustris</name>
    <name type="common">Green alga</name>
    <name type="synonym">Haematococcus pluvialis</name>
    <dbReference type="NCBI Taxonomy" id="44745"/>
    <lineage>
        <taxon>Eukaryota</taxon>
        <taxon>Viridiplantae</taxon>
        <taxon>Chlorophyta</taxon>
        <taxon>core chlorophytes</taxon>
        <taxon>Chlorophyceae</taxon>
        <taxon>CS clade</taxon>
        <taxon>Chlamydomonadales</taxon>
        <taxon>Haematococcaceae</taxon>
        <taxon>Haematococcus</taxon>
    </lineage>
</organism>
<comment type="caution">
    <text evidence="1">The sequence shown here is derived from an EMBL/GenBank/DDBJ whole genome shotgun (WGS) entry which is preliminary data.</text>
</comment>
<evidence type="ECO:0000313" key="2">
    <source>
        <dbReference type="Proteomes" id="UP000485058"/>
    </source>
</evidence>
<name>A0A699YYP6_HAELA</name>
<dbReference type="Proteomes" id="UP000485058">
    <property type="component" value="Unassembled WGS sequence"/>
</dbReference>
<evidence type="ECO:0000313" key="1">
    <source>
        <dbReference type="EMBL" id="GFH12136.1"/>
    </source>
</evidence>
<proteinExistence type="predicted"/>